<reference evidence="3" key="1">
    <citation type="journal article" date="2021" name="PeerJ">
        <title>Extensive microbial diversity within the chicken gut microbiome revealed by metagenomics and culture.</title>
        <authorList>
            <person name="Gilroy R."/>
            <person name="Ravi A."/>
            <person name="Getino M."/>
            <person name="Pursley I."/>
            <person name="Horton D.L."/>
            <person name="Alikhan N.F."/>
            <person name="Baker D."/>
            <person name="Gharbi K."/>
            <person name="Hall N."/>
            <person name="Watson M."/>
            <person name="Adriaenssens E.M."/>
            <person name="Foster-Nyarko E."/>
            <person name="Jarju S."/>
            <person name="Secka A."/>
            <person name="Antonio M."/>
            <person name="Oren A."/>
            <person name="Chaudhuri R.R."/>
            <person name="La Ragione R."/>
            <person name="Hildebrand F."/>
            <person name="Pallen M.J."/>
        </authorList>
    </citation>
    <scope>NUCLEOTIDE SEQUENCE</scope>
    <source>
        <strain evidence="3">CHK191-13928</strain>
    </source>
</reference>
<dbReference type="GO" id="GO:1902201">
    <property type="term" value="P:negative regulation of bacterial-type flagellum-dependent cell motility"/>
    <property type="evidence" value="ECO:0007669"/>
    <property type="project" value="TreeGrafter"/>
</dbReference>
<feature type="transmembrane region" description="Helical" evidence="1">
    <location>
        <begin position="58"/>
        <end position="75"/>
    </location>
</feature>
<keyword evidence="1" id="KW-1133">Transmembrane helix</keyword>
<dbReference type="NCBIfam" id="TIGR00254">
    <property type="entry name" value="GGDEF"/>
    <property type="match status" value="1"/>
</dbReference>
<dbReference type="EMBL" id="DXEM01000035">
    <property type="protein sequence ID" value="HIX68868.1"/>
    <property type="molecule type" value="Genomic_DNA"/>
</dbReference>
<dbReference type="GO" id="GO:0005886">
    <property type="term" value="C:plasma membrane"/>
    <property type="evidence" value="ECO:0007669"/>
    <property type="project" value="TreeGrafter"/>
</dbReference>
<evidence type="ECO:0000256" key="1">
    <source>
        <dbReference type="SAM" id="Phobius"/>
    </source>
</evidence>
<feature type="transmembrane region" description="Helical" evidence="1">
    <location>
        <begin position="6"/>
        <end position="24"/>
    </location>
</feature>
<dbReference type="Proteomes" id="UP000886721">
    <property type="component" value="Unassembled WGS sequence"/>
</dbReference>
<dbReference type="GO" id="GO:0043709">
    <property type="term" value="P:cell adhesion involved in single-species biofilm formation"/>
    <property type="evidence" value="ECO:0007669"/>
    <property type="project" value="TreeGrafter"/>
</dbReference>
<dbReference type="PANTHER" id="PTHR45138">
    <property type="entry name" value="REGULATORY COMPONENTS OF SENSORY TRANSDUCTION SYSTEM"/>
    <property type="match status" value="1"/>
</dbReference>
<dbReference type="SMART" id="SM00267">
    <property type="entry name" value="GGDEF"/>
    <property type="match status" value="1"/>
</dbReference>
<reference evidence="3" key="2">
    <citation type="submission" date="2021-04" db="EMBL/GenBank/DDBJ databases">
        <authorList>
            <person name="Gilroy R."/>
        </authorList>
    </citation>
    <scope>NUCLEOTIDE SEQUENCE</scope>
    <source>
        <strain evidence="3">CHK191-13928</strain>
    </source>
</reference>
<dbReference type="SUPFAM" id="SSF55073">
    <property type="entry name" value="Nucleotide cyclase"/>
    <property type="match status" value="1"/>
</dbReference>
<feature type="transmembrane region" description="Helical" evidence="1">
    <location>
        <begin position="182"/>
        <end position="206"/>
    </location>
</feature>
<dbReference type="PROSITE" id="PS50887">
    <property type="entry name" value="GGDEF"/>
    <property type="match status" value="1"/>
</dbReference>
<accession>A0A9D1WXA5</accession>
<dbReference type="InterPro" id="IPR043128">
    <property type="entry name" value="Rev_trsase/Diguanyl_cyclase"/>
</dbReference>
<proteinExistence type="predicted"/>
<sequence length="369" mass="42930">MFIVQLLIILEMLCVNIASVEGFCRRKYNKGVRFLVLAAFSVLFFGSIVFLFPKYGDGKLMFLGFLYLIPLSFLYENRVFQMFIIMCMNWAYSLFAFVTAFQISRILGEENLYRNMLMIQTGIYALTLYPLFKWAMPKFIFILENLGKYNRECVRYFNLNCILQSATFVVLNVVFLAEVGSIAKILAIFFFFGTTILSYIMIYHIVSDSVRIRKLEQVSLRDDLTGLANRVCLFEDLQELRSGKDVFSILFMDLDRFKEVNDIHGHVVGDQYLRHFADICRDVFRDRGKVYRFGGDEFVVLCPGSIPEDKTEEIRTCRNWEPGAPCPFNQVSIGAIECRPPFSDADSLMHEVDQKMYEMKLKSKRARSR</sequence>
<evidence type="ECO:0000313" key="4">
    <source>
        <dbReference type="Proteomes" id="UP000886721"/>
    </source>
</evidence>
<dbReference type="InterPro" id="IPR000160">
    <property type="entry name" value="GGDEF_dom"/>
</dbReference>
<name>A0A9D1WXA5_9FIRM</name>
<gene>
    <name evidence="3" type="ORF">H9735_12210</name>
</gene>
<keyword evidence="1" id="KW-0472">Membrane</keyword>
<dbReference type="InterPro" id="IPR050469">
    <property type="entry name" value="Diguanylate_Cyclase"/>
</dbReference>
<feature type="transmembrane region" description="Helical" evidence="1">
    <location>
        <begin position="82"/>
        <end position="104"/>
    </location>
</feature>
<feature type="transmembrane region" description="Helical" evidence="1">
    <location>
        <begin position="31"/>
        <end position="52"/>
    </location>
</feature>
<comment type="caution">
    <text evidence="3">The sequence shown here is derived from an EMBL/GenBank/DDBJ whole genome shotgun (WGS) entry which is preliminary data.</text>
</comment>
<feature type="domain" description="GGDEF" evidence="2">
    <location>
        <begin position="245"/>
        <end position="369"/>
    </location>
</feature>
<dbReference type="InterPro" id="IPR029787">
    <property type="entry name" value="Nucleotide_cyclase"/>
</dbReference>
<feature type="transmembrane region" description="Helical" evidence="1">
    <location>
        <begin position="156"/>
        <end position="176"/>
    </location>
</feature>
<dbReference type="GO" id="GO:0052621">
    <property type="term" value="F:diguanylate cyclase activity"/>
    <property type="evidence" value="ECO:0007669"/>
    <property type="project" value="TreeGrafter"/>
</dbReference>
<dbReference type="Pfam" id="PF00990">
    <property type="entry name" value="GGDEF"/>
    <property type="match status" value="1"/>
</dbReference>
<dbReference type="PANTHER" id="PTHR45138:SF9">
    <property type="entry name" value="DIGUANYLATE CYCLASE DGCM-RELATED"/>
    <property type="match status" value="1"/>
</dbReference>
<dbReference type="AlphaFoldDB" id="A0A9D1WXA5"/>
<organism evidence="3 4">
    <name type="scientific">Candidatus Anaerostipes excrementavium</name>
    <dbReference type="NCBI Taxonomy" id="2838463"/>
    <lineage>
        <taxon>Bacteria</taxon>
        <taxon>Bacillati</taxon>
        <taxon>Bacillota</taxon>
        <taxon>Clostridia</taxon>
        <taxon>Lachnospirales</taxon>
        <taxon>Lachnospiraceae</taxon>
        <taxon>Anaerostipes</taxon>
    </lineage>
</organism>
<feature type="transmembrane region" description="Helical" evidence="1">
    <location>
        <begin position="116"/>
        <end position="135"/>
    </location>
</feature>
<evidence type="ECO:0000259" key="2">
    <source>
        <dbReference type="PROSITE" id="PS50887"/>
    </source>
</evidence>
<dbReference type="CDD" id="cd01949">
    <property type="entry name" value="GGDEF"/>
    <property type="match status" value="1"/>
</dbReference>
<protein>
    <submittedName>
        <fullName evidence="3">GGDEF domain-containing protein</fullName>
    </submittedName>
</protein>
<evidence type="ECO:0000313" key="3">
    <source>
        <dbReference type="EMBL" id="HIX68868.1"/>
    </source>
</evidence>
<dbReference type="Gene3D" id="3.30.70.270">
    <property type="match status" value="1"/>
</dbReference>
<keyword evidence="1" id="KW-0812">Transmembrane</keyword>